<dbReference type="PANTHER" id="PTHR30405">
    <property type="entry name" value="TRANSPOSASE"/>
    <property type="match status" value="1"/>
</dbReference>
<dbReference type="Pfam" id="PF07282">
    <property type="entry name" value="Cas12f1-like_TNB"/>
    <property type="match status" value="1"/>
</dbReference>
<keyword evidence="11" id="KW-0255">Endonuclease</keyword>
<dbReference type="InterPro" id="IPR021027">
    <property type="entry name" value="Transposase_put_HTH"/>
</dbReference>
<keyword evidence="5" id="KW-0862">Zinc</keyword>
<dbReference type="EMBL" id="JAPQER010000005">
    <property type="protein sequence ID" value="MCY6485056.1"/>
    <property type="molecule type" value="Genomic_DNA"/>
</dbReference>
<dbReference type="Pfam" id="PF01385">
    <property type="entry name" value="OrfB_IS605"/>
    <property type="match status" value="1"/>
</dbReference>
<keyword evidence="11" id="KW-0540">Nuclease</keyword>
<evidence type="ECO:0000256" key="6">
    <source>
        <dbReference type="ARBA" id="ARBA00023125"/>
    </source>
</evidence>
<keyword evidence="11" id="KW-0378">Hydrolase</keyword>
<comment type="caution">
    <text evidence="11">The sequence shown here is derived from an EMBL/GenBank/DDBJ whole genome shotgun (WGS) entry which is preliminary data.</text>
</comment>
<feature type="domain" description="Transposase putative helix-turn-helix" evidence="10">
    <location>
        <begin position="1"/>
        <end position="46"/>
    </location>
</feature>
<comment type="similarity">
    <text evidence="1">In the C-terminal section; belongs to the transposase 35 family.</text>
</comment>
<dbReference type="Proteomes" id="UP001078443">
    <property type="component" value="Unassembled WGS sequence"/>
</dbReference>
<comment type="similarity">
    <text evidence="2">In the N-terminal section; belongs to the transposase 2 family.</text>
</comment>
<reference evidence="11" key="1">
    <citation type="submission" date="2022-12" db="EMBL/GenBank/DDBJ databases">
        <authorList>
            <person name="Wang J."/>
        </authorList>
    </citation>
    <scope>NUCLEOTIDE SEQUENCE</scope>
    <source>
        <strain evidence="11">HY-45-18</strain>
    </source>
</reference>
<dbReference type="InterPro" id="IPR010095">
    <property type="entry name" value="Cas12f1-like_TNB"/>
</dbReference>
<evidence type="ECO:0000313" key="11">
    <source>
        <dbReference type="EMBL" id="MCY6485056.1"/>
    </source>
</evidence>
<dbReference type="InterPro" id="IPR053522">
    <property type="entry name" value="RNA-guided_endonuclease_TnpB"/>
</dbReference>
<evidence type="ECO:0000259" key="9">
    <source>
        <dbReference type="Pfam" id="PF07282"/>
    </source>
</evidence>
<evidence type="ECO:0000256" key="4">
    <source>
        <dbReference type="ARBA" id="ARBA00022723"/>
    </source>
</evidence>
<dbReference type="InterPro" id="IPR051399">
    <property type="entry name" value="RNA-guided_DNA_endo/Transpos"/>
</dbReference>
<evidence type="ECO:0000256" key="1">
    <source>
        <dbReference type="ARBA" id="ARBA00008761"/>
    </source>
</evidence>
<keyword evidence="4" id="KW-0479">Metal-binding</keyword>
<accession>A0ABT4D1D5</accession>
<dbReference type="NCBIfam" id="NF040570">
    <property type="entry name" value="guided_TnpB"/>
    <property type="match status" value="1"/>
</dbReference>
<dbReference type="NCBIfam" id="NF038281">
    <property type="entry name" value="IS200_TnpB"/>
    <property type="match status" value="1"/>
</dbReference>
<keyword evidence="3" id="KW-0815">Transposition</keyword>
<keyword evidence="12" id="KW-1185">Reference proteome</keyword>
<evidence type="ECO:0000313" key="12">
    <source>
        <dbReference type="Proteomes" id="UP001078443"/>
    </source>
</evidence>
<dbReference type="RefSeq" id="WP_268041381.1">
    <property type="nucleotide sequence ID" value="NZ_JAPQER010000005.1"/>
</dbReference>
<gene>
    <name evidence="11" type="primary">tnpB</name>
    <name evidence="11" type="ORF">OW763_11965</name>
</gene>
<proteinExistence type="inferred from homology"/>
<evidence type="ECO:0000259" key="8">
    <source>
        <dbReference type="Pfam" id="PF01385"/>
    </source>
</evidence>
<evidence type="ECO:0000259" key="10">
    <source>
        <dbReference type="Pfam" id="PF12323"/>
    </source>
</evidence>
<feature type="domain" description="Cas12f1-like TNB" evidence="9">
    <location>
        <begin position="287"/>
        <end position="356"/>
    </location>
</feature>
<dbReference type="PANTHER" id="PTHR30405:SF25">
    <property type="entry name" value="RNA-GUIDED DNA ENDONUCLEASE INSQ-RELATED"/>
    <property type="match status" value="1"/>
</dbReference>
<dbReference type="InterPro" id="IPR001959">
    <property type="entry name" value="Transposase"/>
</dbReference>
<protein>
    <submittedName>
        <fullName evidence="11">IS200/IS605 family element RNA-guided endonuclease TnpB</fullName>
    </submittedName>
</protein>
<dbReference type="GO" id="GO:0004519">
    <property type="term" value="F:endonuclease activity"/>
    <property type="evidence" value="ECO:0007669"/>
    <property type="project" value="UniProtKB-KW"/>
</dbReference>
<feature type="domain" description="Probable transposase IS891/IS1136/IS1341" evidence="8">
    <location>
        <begin position="160"/>
        <end position="275"/>
    </location>
</feature>
<dbReference type="NCBIfam" id="TIGR01766">
    <property type="entry name" value="IS200/IS605 family accessory protein TnpB-like domain"/>
    <property type="match status" value="1"/>
</dbReference>
<keyword evidence="6" id="KW-0238">DNA-binding</keyword>
<name>A0ABT4D1D5_9CLOT</name>
<evidence type="ECO:0000256" key="3">
    <source>
        <dbReference type="ARBA" id="ARBA00022578"/>
    </source>
</evidence>
<evidence type="ECO:0000256" key="7">
    <source>
        <dbReference type="ARBA" id="ARBA00023172"/>
    </source>
</evidence>
<evidence type="ECO:0000256" key="5">
    <source>
        <dbReference type="ARBA" id="ARBA00022833"/>
    </source>
</evidence>
<keyword evidence="7" id="KW-0233">DNA recombination</keyword>
<evidence type="ECO:0000256" key="2">
    <source>
        <dbReference type="ARBA" id="ARBA00011044"/>
    </source>
</evidence>
<dbReference type="Pfam" id="PF12323">
    <property type="entry name" value="HTH_OrfB_IS605"/>
    <property type="match status" value="1"/>
</dbReference>
<organism evidence="11 12">
    <name type="scientific">Clostridium aestuarii</name>
    <dbReference type="NCBI Taxonomy" id="338193"/>
    <lineage>
        <taxon>Bacteria</taxon>
        <taxon>Bacillati</taxon>
        <taxon>Bacillota</taxon>
        <taxon>Clostridia</taxon>
        <taxon>Eubacteriales</taxon>
        <taxon>Clostridiaceae</taxon>
        <taxon>Clostridium</taxon>
    </lineage>
</organism>
<sequence length="386" mass="45534">MKLAFKYRIYPNKEQTIMLNKTFGCNRYIFNHYLNYKNEQYKETKKSVSYKECSSLLTSLKYNLEWLKEIDSISLQQTLRDLDKAFKNFFKGYGFPKFKSKHNHFHSYRTQMVNNNIVIENNKIKLPKIGFVKLKYHRQHKGKILNATVSKTNTNKFYVSLCCEVDNIEKFPRLNTTIGIDVGIKSFCVTSNDEIIDNPKFLKKYYKKLLKAQRRLSSKTKGSNNFHKARIKLAKIHEKITNCRFDFLHKLSSRLINENQVICLENLKVENMIKNSKLSKLISDVSWSKFRQLLEYKAKWYGRTIALVDTYYPSSQICSNCGFQNKDVKNLNVRAWECPNCHYIHKNRDYNAALNILKVGLEQSDFKPVEIVGYEVFETGSSHFNR</sequence>